<keyword evidence="1" id="KW-1133">Transmembrane helix</keyword>
<reference evidence="3" key="1">
    <citation type="submission" date="2022-10" db="EMBL/GenBank/DDBJ databases">
        <title>Tapping the CABI collections for fungal endophytes: first genome assemblies for Collariella, Neodidymelliopsis, Ascochyta clinopodiicola, Didymella pomorum, Didymosphaeria variabile, Neocosmospora piperis and Neocucurbitaria cava.</title>
        <authorList>
            <person name="Hill R."/>
        </authorList>
    </citation>
    <scope>NUCLEOTIDE SEQUENCE</scope>
    <source>
        <strain evidence="3">IMI 356815</strain>
    </source>
</reference>
<dbReference type="Gene3D" id="3.30.710.10">
    <property type="entry name" value="Potassium Channel Kv1.1, Chain A"/>
    <property type="match status" value="1"/>
</dbReference>
<sequence length="459" mass="52085">MSLYMFLLERAHVVRAPFIRKRTDDWVWAGGMSFVVVAFGAIAVWSLITPHAKLSAEDGQCRIGLATVPAYLLLIFDAFINASLTVVFVILLRPVLKFRERTSPYYDDGSTLPSVSRLRRLVRQLGSLGFKEEEVRDNFFINIKKVLWKNVIGSSVSFIASAANLVVFLSEKGNQLAFVCLVACIADVTCGVLVVHWLTLGSNDETRTPQRPNPNHTPMFNNPLYSDVIIRHTHGGVTRQYHAHKAILSAGSPWFLDVLAHIHNGTEPIVIPEDDDPKHFEVALRFLYTRKIDAGVISEPSSSLSRPYKPTDSSRYNPYRLRVKRALQTLLSIHSLADKYEIEGLQAHLSRHMPNSVGLCTTWGPHFSGHLQQFVQEHYRACIEKDCMMGRQVCSMILQYGGERYVKDPAFDDLMARWPKFCADMFREARDNDRIFFGTRHNPNTPVRRTDLLANGMEH</sequence>
<gene>
    <name evidence="3" type="ORF">N0V89_006583</name>
</gene>
<dbReference type="AlphaFoldDB" id="A0A9W8XHM0"/>
<dbReference type="OrthoDB" id="3210850at2759"/>
<proteinExistence type="predicted"/>
<accession>A0A9W8XHM0</accession>
<dbReference type="CDD" id="cd18186">
    <property type="entry name" value="BTB_POZ_ZBTB_KLHL-like"/>
    <property type="match status" value="1"/>
</dbReference>
<feature type="transmembrane region" description="Helical" evidence="1">
    <location>
        <begin position="176"/>
        <end position="198"/>
    </location>
</feature>
<feature type="transmembrane region" description="Helical" evidence="1">
    <location>
        <begin position="68"/>
        <end position="92"/>
    </location>
</feature>
<name>A0A9W8XHM0_9PLEO</name>
<organism evidence="3 4">
    <name type="scientific">Didymosphaeria variabile</name>
    <dbReference type="NCBI Taxonomy" id="1932322"/>
    <lineage>
        <taxon>Eukaryota</taxon>
        <taxon>Fungi</taxon>
        <taxon>Dikarya</taxon>
        <taxon>Ascomycota</taxon>
        <taxon>Pezizomycotina</taxon>
        <taxon>Dothideomycetes</taxon>
        <taxon>Pleosporomycetidae</taxon>
        <taxon>Pleosporales</taxon>
        <taxon>Massarineae</taxon>
        <taxon>Didymosphaeriaceae</taxon>
        <taxon>Didymosphaeria</taxon>
    </lineage>
</organism>
<dbReference type="PROSITE" id="PS50097">
    <property type="entry name" value="BTB"/>
    <property type="match status" value="1"/>
</dbReference>
<comment type="caution">
    <text evidence="3">The sequence shown here is derived from an EMBL/GenBank/DDBJ whole genome shotgun (WGS) entry which is preliminary data.</text>
</comment>
<feature type="domain" description="BTB" evidence="2">
    <location>
        <begin position="226"/>
        <end position="296"/>
    </location>
</feature>
<evidence type="ECO:0000313" key="4">
    <source>
        <dbReference type="Proteomes" id="UP001140513"/>
    </source>
</evidence>
<dbReference type="SMART" id="SM00225">
    <property type="entry name" value="BTB"/>
    <property type="match status" value="1"/>
</dbReference>
<keyword evidence="1" id="KW-0812">Transmembrane</keyword>
<dbReference type="RefSeq" id="XP_056069600.1">
    <property type="nucleotide sequence ID" value="XM_056215353.1"/>
</dbReference>
<dbReference type="PANTHER" id="PTHR38848">
    <property type="entry name" value="G-PROTEIN COUPLED RECEPTORS FAMILY 3 PROFILE DOMAIN-CONTAINING PROTEIN"/>
    <property type="match status" value="1"/>
</dbReference>
<feature type="transmembrane region" description="Helical" evidence="1">
    <location>
        <begin position="26"/>
        <end position="48"/>
    </location>
</feature>
<keyword evidence="1" id="KW-0472">Membrane</keyword>
<feature type="transmembrane region" description="Helical" evidence="1">
    <location>
        <begin position="146"/>
        <end position="170"/>
    </location>
</feature>
<dbReference type="GeneID" id="80910113"/>
<evidence type="ECO:0000256" key="1">
    <source>
        <dbReference type="SAM" id="Phobius"/>
    </source>
</evidence>
<dbReference type="InterPro" id="IPR011333">
    <property type="entry name" value="SKP1/BTB/POZ_sf"/>
</dbReference>
<dbReference type="InterPro" id="IPR000210">
    <property type="entry name" value="BTB/POZ_dom"/>
</dbReference>
<evidence type="ECO:0000259" key="2">
    <source>
        <dbReference type="PROSITE" id="PS50097"/>
    </source>
</evidence>
<evidence type="ECO:0000313" key="3">
    <source>
        <dbReference type="EMBL" id="KAJ4351244.1"/>
    </source>
</evidence>
<protein>
    <recommendedName>
        <fullName evidence="2">BTB domain-containing protein</fullName>
    </recommendedName>
</protein>
<dbReference type="Proteomes" id="UP001140513">
    <property type="component" value="Unassembled WGS sequence"/>
</dbReference>
<dbReference type="EMBL" id="JAPEUX010000005">
    <property type="protein sequence ID" value="KAJ4351244.1"/>
    <property type="molecule type" value="Genomic_DNA"/>
</dbReference>
<keyword evidence="4" id="KW-1185">Reference proteome</keyword>
<dbReference type="Pfam" id="PF00651">
    <property type="entry name" value="BTB"/>
    <property type="match status" value="1"/>
</dbReference>
<dbReference type="PANTHER" id="PTHR38848:SF3">
    <property type="entry name" value="G-PROTEIN COUPLED RECEPTORS FAMILY 3 PROFILE DOMAIN-CONTAINING PROTEIN"/>
    <property type="match status" value="1"/>
</dbReference>
<dbReference type="SUPFAM" id="SSF54695">
    <property type="entry name" value="POZ domain"/>
    <property type="match status" value="1"/>
</dbReference>